<protein>
    <recommendedName>
        <fullName evidence="4 7">Signal peptidase I</fullName>
        <ecNumber evidence="3 7">3.4.21.89</ecNumber>
    </recommendedName>
</protein>
<sequence length="443" mass="50109">MNGKISGLGRISILQGHMDLKKFSIPRVVKAALREVIVPIACALIVIQYVIQAFQIPSGSMEDTLLTGDFILGLKFTYGSPVPFTHSKFPGLTDPKVGDVIIFRYPGEPAYPDYDYARYTHLADGLMFGNFYWDSKPLEGNPHLVHFGDGPKDFIKRCIAVSGDTIEVNRGVLSQNGVKNAIPGKGKYTAYYRTGIARDSLEKTRVPAPGDVIDLTQLSLPRLWWIRSLMMQENPEKKIELELNLYKDSVLDNQHYFENFRVPVENDRGLLLNVVMSQGQIVGQAIHQGDTIAGPASFMLFKQFARTGFLPRFDPNAHYKGMTRPVSYDYFEGSQLGDLAYNVSLDSTLRLEVNILVDGQKTTEYTVQYPVYFMMGDNRDNSADSRYWGFVSRRNIKAKAFVVYFSFDNSDGSFSFGNPFSWFKVPFQIRWTRIGKIIHMIGD</sequence>
<evidence type="ECO:0000256" key="7">
    <source>
        <dbReference type="RuleBase" id="RU362042"/>
    </source>
</evidence>
<proteinExistence type="inferred from homology"/>
<keyword evidence="5 7" id="KW-0378">Hydrolase</keyword>
<keyword evidence="10" id="KW-1185">Reference proteome</keyword>
<dbReference type="PANTHER" id="PTHR43390">
    <property type="entry name" value="SIGNAL PEPTIDASE I"/>
    <property type="match status" value="1"/>
</dbReference>
<dbReference type="GO" id="GO:0004252">
    <property type="term" value="F:serine-type endopeptidase activity"/>
    <property type="evidence" value="ECO:0007669"/>
    <property type="project" value="InterPro"/>
</dbReference>
<evidence type="ECO:0000256" key="4">
    <source>
        <dbReference type="ARBA" id="ARBA00019232"/>
    </source>
</evidence>
<feature type="domain" description="Peptidase S26" evidence="8">
    <location>
        <begin position="364"/>
        <end position="405"/>
    </location>
</feature>
<comment type="subcellular location">
    <subcellularLocation>
        <location evidence="7">Membrane</location>
        <topology evidence="7">Single-pass type II membrane protein</topology>
    </subcellularLocation>
</comment>
<feature type="active site" evidence="6">
    <location>
        <position position="60"/>
    </location>
</feature>
<dbReference type="GO" id="GO:0009003">
    <property type="term" value="F:signal peptidase activity"/>
    <property type="evidence" value="ECO:0007669"/>
    <property type="project" value="UniProtKB-EC"/>
</dbReference>
<organism evidence="9 10">
    <name type="scientific">Hallerella succinigenes</name>
    <dbReference type="NCBI Taxonomy" id="1896222"/>
    <lineage>
        <taxon>Bacteria</taxon>
        <taxon>Pseudomonadati</taxon>
        <taxon>Fibrobacterota</taxon>
        <taxon>Fibrobacteria</taxon>
        <taxon>Fibrobacterales</taxon>
        <taxon>Fibrobacteraceae</taxon>
        <taxon>Hallerella</taxon>
    </lineage>
</organism>
<dbReference type="InterPro" id="IPR000223">
    <property type="entry name" value="Pept_S26A_signal_pept_1"/>
</dbReference>
<dbReference type="CDD" id="cd06530">
    <property type="entry name" value="S26_SPase_I"/>
    <property type="match status" value="2"/>
</dbReference>
<dbReference type="InterPro" id="IPR036286">
    <property type="entry name" value="LexA/Signal_pep-like_sf"/>
</dbReference>
<evidence type="ECO:0000256" key="3">
    <source>
        <dbReference type="ARBA" id="ARBA00013208"/>
    </source>
</evidence>
<comment type="catalytic activity">
    <reaction evidence="1 7">
        <text>Cleavage of hydrophobic, N-terminal signal or leader sequences from secreted and periplasmic proteins.</text>
        <dbReference type="EC" id="3.4.21.89"/>
    </reaction>
</comment>
<reference evidence="9 10" key="1">
    <citation type="submission" date="2017-11" db="EMBL/GenBank/DDBJ databases">
        <title>Animal gut microbial communities from fecal samples from Wisconsin, USA.</title>
        <authorList>
            <person name="Neumann A."/>
        </authorList>
    </citation>
    <scope>NUCLEOTIDE SEQUENCE [LARGE SCALE GENOMIC DNA]</scope>
    <source>
        <strain evidence="9 10">UWS3</strain>
    </source>
</reference>
<dbReference type="GO" id="GO:0016020">
    <property type="term" value="C:membrane"/>
    <property type="evidence" value="ECO:0007669"/>
    <property type="project" value="UniProtKB-SubCell"/>
</dbReference>
<dbReference type="SUPFAM" id="SSF51306">
    <property type="entry name" value="LexA/Signal peptidase"/>
    <property type="match status" value="1"/>
</dbReference>
<gene>
    <name evidence="9" type="ORF">BGX16_1739</name>
</gene>
<dbReference type="InterPro" id="IPR019758">
    <property type="entry name" value="Pept_S26A_signal_pept_1_CS"/>
</dbReference>
<dbReference type="EC" id="3.4.21.89" evidence="3 7"/>
<keyword evidence="7" id="KW-0645">Protease</keyword>
<feature type="active site" evidence="6">
    <location>
        <position position="156"/>
    </location>
</feature>
<evidence type="ECO:0000256" key="5">
    <source>
        <dbReference type="ARBA" id="ARBA00022801"/>
    </source>
</evidence>
<dbReference type="InterPro" id="IPR019533">
    <property type="entry name" value="Peptidase_S26"/>
</dbReference>
<evidence type="ECO:0000259" key="8">
    <source>
        <dbReference type="Pfam" id="PF10502"/>
    </source>
</evidence>
<evidence type="ECO:0000256" key="2">
    <source>
        <dbReference type="ARBA" id="ARBA00009370"/>
    </source>
</evidence>
<dbReference type="GO" id="GO:0006465">
    <property type="term" value="P:signal peptide processing"/>
    <property type="evidence" value="ECO:0007669"/>
    <property type="project" value="InterPro"/>
</dbReference>
<evidence type="ECO:0000256" key="6">
    <source>
        <dbReference type="PIRSR" id="PIRSR600223-1"/>
    </source>
</evidence>
<accession>A0A2M9A7Q2</accession>
<dbReference type="Gene3D" id="2.10.109.10">
    <property type="entry name" value="Umud Fragment, subunit A"/>
    <property type="match status" value="2"/>
</dbReference>
<dbReference type="PANTHER" id="PTHR43390:SF1">
    <property type="entry name" value="CHLOROPLAST PROCESSING PEPTIDASE"/>
    <property type="match status" value="1"/>
</dbReference>
<dbReference type="Pfam" id="PF10502">
    <property type="entry name" value="Peptidase_S26"/>
    <property type="match status" value="2"/>
</dbReference>
<dbReference type="Proteomes" id="UP000231134">
    <property type="component" value="Unassembled WGS sequence"/>
</dbReference>
<comment type="caution">
    <text evidence="9">The sequence shown here is derived from an EMBL/GenBank/DDBJ whole genome shotgun (WGS) entry which is preliminary data.</text>
</comment>
<dbReference type="NCBIfam" id="TIGR02227">
    <property type="entry name" value="sigpep_I_bact"/>
    <property type="match status" value="2"/>
</dbReference>
<dbReference type="PROSITE" id="PS00761">
    <property type="entry name" value="SPASE_I_3"/>
    <property type="match status" value="1"/>
</dbReference>
<evidence type="ECO:0000256" key="1">
    <source>
        <dbReference type="ARBA" id="ARBA00000677"/>
    </source>
</evidence>
<dbReference type="PRINTS" id="PR00727">
    <property type="entry name" value="LEADERPTASE"/>
</dbReference>
<name>A0A2M9A7Q2_9BACT</name>
<dbReference type="EMBL" id="PGEX01000001">
    <property type="protein sequence ID" value="PJJ41745.1"/>
    <property type="molecule type" value="Genomic_DNA"/>
</dbReference>
<comment type="similarity">
    <text evidence="2 7">Belongs to the peptidase S26 family.</text>
</comment>
<feature type="domain" description="Peptidase S26" evidence="8">
    <location>
        <begin position="34"/>
        <end position="181"/>
    </location>
</feature>
<evidence type="ECO:0000313" key="9">
    <source>
        <dbReference type="EMBL" id="PJJ41745.1"/>
    </source>
</evidence>
<evidence type="ECO:0000313" key="10">
    <source>
        <dbReference type="Proteomes" id="UP000231134"/>
    </source>
</evidence>
<dbReference type="AlphaFoldDB" id="A0A2M9A7Q2"/>